<comment type="caution">
    <text evidence="2">The sequence shown here is derived from an EMBL/GenBank/DDBJ whole genome shotgun (WGS) entry which is preliminary data.</text>
</comment>
<evidence type="ECO:0000313" key="2">
    <source>
        <dbReference type="EMBL" id="OMP13207.1"/>
    </source>
</evidence>
<feature type="region of interest" description="Disordered" evidence="1">
    <location>
        <begin position="1"/>
        <end position="26"/>
    </location>
</feature>
<name>A0A1R3L1P0_9ROSI</name>
<accession>A0A1R3L1P0</accession>
<reference evidence="3" key="1">
    <citation type="submission" date="2013-09" db="EMBL/GenBank/DDBJ databases">
        <title>Corchorus olitorius genome sequencing.</title>
        <authorList>
            <person name="Alam M."/>
            <person name="Haque M.S."/>
            <person name="Islam M.S."/>
            <person name="Emdad E.M."/>
            <person name="Islam M.M."/>
            <person name="Ahmed B."/>
            <person name="Halim A."/>
            <person name="Hossen Q.M.M."/>
            <person name="Hossain M.Z."/>
            <person name="Ahmed R."/>
            <person name="Khan M.M."/>
            <person name="Islam R."/>
            <person name="Rashid M.M."/>
            <person name="Khan S.A."/>
            <person name="Rahman M.S."/>
            <person name="Alam M."/>
            <person name="Yahiya A.S."/>
            <person name="Khan M.S."/>
            <person name="Azam M.S."/>
            <person name="Haque T."/>
            <person name="Lashkar M.Z.H."/>
            <person name="Akhand A.I."/>
            <person name="Morshed G."/>
            <person name="Roy S."/>
            <person name="Uddin K.S."/>
            <person name="Rabeya T."/>
            <person name="Hossain A.S."/>
            <person name="Chowdhury A."/>
            <person name="Snigdha A.R."/>
            <person name="Mortoza M.S."/>
            <person name="Matin S.A."/>
            <person name="Hoque S.M.E."/>
            <person name="Islam M.K."/>
            <person name="Roy D.K."/>
            <person name="Haider R."/>
            <person name="Moosa M.M."/>
            <person name="Elias S.M."/>
            <person name="Hasan A.M."/>
            <person name="Jahan S."/>
            <person name="Shafiuddin M."/>
            <person name="Mahmood N."/>
            <person name="Shommy N.S."/>
        </authorList>
    </citation>
    <scope>NUCLEOTIDE SEQUENCE [LARGE SCALE GENOMIC DNA]</scope>
    <source>
        <strain evidence="3">cv. O-4</strain>
    </source>
</reference>
<evidence type="ECO:0000256" key="1">
    <source>
        <dbReference type="SAM" id="MobiDB-lite"/>
    </source>
</evidence>
<feature type="non-terminal residue" evidence="2">
    <location>
        <position position="69"/>
    </location>
</feature>
<dbReference type="AlphaFoldDB" id="A0A1R3L1P0"/>
<keyword evidence="3" id="KW-1185">Reference proteome</keyword>
<sequence>MASPPPTSLKRSAVTEQTAGGSSHPADNIYCGVSILPAGSGVTTAGAGAAGLSLSSFARRCSRAASFSR</sequence>
<dbReference type="EMBL" id="AWUE01004871">
    <property type="protein sequence ID" value="OMP13207.1"/>
    <property type="molecule type" value="Genomic_DNA"/>
</dbReference>
<evidence type="ECO:0000313" key="3">
    <source>
        <dbReference type="Proteomes" id="UP000187203"/>
    </source>
</evidence>
<proteinExistence type="predicted"/>
<organism evidence="2 3">
    <name type="scientific">Corchorus olitorius</name>
    <dbReference type="NCBI Taxonomy" id="93759"/>
    <lineage>
        <taxon>Eukaryota</taxon>
        <taxon>Viridiplantae</taxon>
        <taxon>Streptophyta</taxon>
        <taxon>Embryophyta</taxon>
        <taxon>Tracheophyta</taxon>
        <taxon>Spermatophyta</taxon>
        <taxon>Magnoliopsida</taxon>
        <taxon>eudicotyledons</taxon>
        <taxon>Gunneridae</taxon>
        <taxon>Pentapetalae</taxon>
        <taxon>rosids</taxon>
        <taxon>malvids</taxon>
        <taxon>Malvales</taxon>
        <taxon>Malvaceae</taxon>
        <taxon>Grewioideae</taxon>
        <taxon>Apeibeae</taxon>
        <taxon>Corchorus</taxon>
    </lineage>
</organism>
<gene>
    <name evidence="2" type="ORF">COLO4_02086</name>
</gene>
<dbReference type="Proteomes" id="UP000187203">
    <property type="component" value="Unassembled WGS sequence"/>
</dbReference>
<protein>
    <submittedName>
        <fullName evidence="2">Uncharacterized protein</fullName>
    </submittedName>
</protein>